<dbReference type="InterPro" id="IPR003593">
    <property type="entry name" value="AAA+_ATPase"/>
</dbReference>
<protein>
    <submittedName>
        <fullName evidence="3">ATPase</fullName>
    </submittedName>
</protein>
<dbReference type="RefSeq" id="WP_086961878.1">
    <property type="nucleotide sequence ID" value="NZ_CP021376.1"/>
</dbReference>
<dbReference type="EMBL" id="CP021376">
    <property type="protein sequence ID" value="ART78791.1"/>
    <property type="molecule type" value="Genomic_DNA"/>
</dbReference>
<evidence type="ECO:0000256" key="1">
    <source>
        <dbReference type="SAM" id="Coils"/>
    </source>
</evidence>
<dbReference type="InterPro" id="IPR001270">
    <property type="entry name" value="ClpA/B"/>
</dbReference>
<keyword evidence="4" id="KW-1185">Reference proteome</keyword>
<dbReference type="Gene3D" id="3.40.50.300">
    <property type="entry name" value="P-loop containing nucleotide triphosphate hydrolases"/>
    <property type="match status" value="1"/>
</dbReference>
<gene>
    <name evidence="3" type="ORF">CBP12_00350</name>
</gene>
<accession>A0A1Y0CTW6</accession>
<dbReference type="PANTHER" id="PTHR32204">
    <property type="entry name" value="ATPASE RAVA"/>
    <property type="match status" value="1"/>
</dbReference>
<dbReference type="InterPro" id="IPR027417">
    <property type="entry name" value="P-loop_NTPase"/>
</dbReference>
<dbReference type="GO" id="GO:0005524">
    <property type="term" value="F:ATP binding"/>
    <property type="evidence" value="ECO:0007669"/>
    <property type="project" value="InterPro"/>
</dbReference>
<dbReference type="Proteomes" id="UP000243793">
    <property type="component" value="Chromosome"/>
</dbReference>
<reference evidence="4" key="1">
    <citation type="submission" date="2017-05" db="EMBL/GenBank/DDBJ databases">
        <authorList>
            <person name="Sung H."/>
        </authorList>
    </citation>
    <scope>NUCLEOTIDE SEQUENCE [LARGE SCALE GENOMIC DNA]</scope>
    <source>
        <strain evidence="4">AMac2203</strain>
    </source>
</reference>
<name>A0A1Y0CTW6_9GAMM</name>
<dbReference type="KEGG" id="ocm:CBP12_00350"/>
<dbReference type="InterPro" id="IPR050513">
    <property type="entry name" value="RavA_ATPases"/>
</dbReference>
<dbReference type="SUPFAM" id="SSF52540">
    <property type="entry name" value="P-loop containing nucleoside triphosphate hydrolases"/>
    <property type="match status" value="1"/>
</dbReference>
<feature type="domain" description="AAA+ ATPase" evidence="2">
    <location>
        <begin position="34"/>
        <end position="177"/>
    </location>
</feature>
<proteinExistence type="predicted"/>
<dbReference type="OrthoDB" id="1814213at2"/>
<evidence type="ECO:0000259" key="2">
    <source>
        <dbReference type="SMART" id="SM00382"/>
    </source>
</evidence>
<dbReference type="InterPro" id="IPR045427">
    <property type="entry name" value="MoxR"/>
</dbReference>
<feature type="coiled-coil region" evidence="1">
    <location>
        <begin position="449"/>
        <end position="476"/>
    </location>
</feature>
<dbReference type="Pfam" id="PF17868">
    <property type="entry name" value="AAA_lid_8"/>
    <property type="match status" value="1"/>
</dbReference>
<dbReference type="InterPro" id="IPR041538">
    <property type="entry name" value="RavA-like_AAA_lid"/>
</dbReference>
<evidence type="ECO:0000313" key="3">
    <source>
        <dbReference type="EMBL" id="ART78791.1"/>
    </source>
</evidence>
<dbReference type="PRINTS" id="PR00300">
    <property type="entry name" value="CLPPROTEASEA"/>
</dbReference>
<dbReference type="SMART" id="SM00382">
    <property type="entry name" value="AAA"/>
    <property type="match status" value="1"/>
</dbReference>
<dbReference type="Pfam" id="PF20030">
    <property type="entry name" value="bpMoxR"/>
    <property type="match status" value="1"/>
</dbReference>
<keyword evidence="1" id="KW-0175">Coiled coil</keyword>
<sequence>MVVKSRIAELITQLQQGLLERDTPARLALLGALSGEHLLLLGPPGTAKSELARRLHTLVEDGRYFERLLTRFSVPEELFGPLSIKALEQDRYLRQTEGYLPEAAIAFIDEIFKANSAILNSLLTILNERQFDNGSQRLKVPLISVIAASNELPEGVELNALYDRFLLRYEVAPVNDDSFTELLTLNHSYQAPTDCQRLSHDDLTAIREGASTLDLSPALIRLLHSLRHFLSEQEIVVSDRRWRKVVKLLKVSAFCNGDSEAGLYDAWLLPHCLWQHPEQYAVLSHWLTENIASDPGFNAQIVTELVDSWQQRLEQDADPIVPALDEQGYQLYLDEQGQTVVEAKGQRQKRNELGELLYHQPRVPNASFTEDEIKNLGSNFDTYQPIMEQYQRQSALQPKAWPAAHIASRLRQLDERISELGQYLAWLEQQLRGLTERLANHLWLEPNLAEQAQRQLERQQQQLSQQKARLQDLHHAFANLPVEG</sequence>
<organism evidence="3 4">
    <name type="scientific">Oceanisphaera avium</name>
    <dbReference type="NCBI Taxonomy" id="1903694"/>
    <lineage>
        <taxon>Bacteria</taxon>
        <taxon>Pseudomonadati</taxon>
        <taxon>Pseudomonadota</taxon>
        <taxon>Gammaproteobacteria</taxon>
        <taxon>Aeromonadales</taxon>
        <taxon>Aeromonadaceae</taxon>
        <taxon>Oceanisphaera</taxon>
    </lineage>
</organism>
<dbReference type="CDD" id="cd00009">
    <property type="entry name" value="AAA"/>
    <property type="match status" value="1"/>
</dbReference>
<evidence type="ECO:0000313" key="4">
    <source>
        <dbReference type="Proteomes" id="UP000243793"/>
    </source>
</evidence>
<dbReference type="PANTHER" id="PTHR32204:SF0">
    <property type="entry name" value="ATPASE RAVA"/>
    <property type="match status" value="1"/>
</dbReference>
<dbReference type="AlphaFoldDB" id="A0A1Y0CTW6"/>